<name>A0ABU2HU80_9RHOB</name>
<evidence type="ECO:0000313" key="1">
    <source>
        <dbReference type="EMBL" id="MDS9468598.1"/>
    </source>
</evidence>
<keyword evidence="2" id="KW-1185">Reference proteome</keyword>
<dbReference type="Pfam" id="PF13650">
    <property type="entry name" value="Asp_protease_2"/>
    <property type="match status" value="1"/>
</dbReference>
<comment type="caution">
    <text evidence="1">The sequence shown here is derived from an EMBL/GenBank/DDBJ whole genome shotgun (WGS) entry which is preliminary data.</text>
</comment>
<reference evidence="2" key="1">
    <citation type="submission" date="2023-07" db="EMBL/GenBank/DDBJ databases">
        <title>Paracoccus sp. MBLB3053 whole genome sequence.</title>
        <authorList>
            <person name="Hwang C.Y."/>
            <person name="Cho E.-S."/>
            <person name="Seo M.-J."/>
        </authorList>
    </citation>
    <scope>NUCLEOTIDE SEQUENCE [LARGE SCALE GENOMIC DNA]</scope>
    <source>
        <strain evidence="2">MBLB3053</strain>
    </source>
</reference>
<dbReference type="EC" id="3.4.23.-" evidence="1"/>
<gene>
    <name evidence="1" type="ORF">RGQ15_13595</name>
</gene>
<dbReference type="RefSeq" id="WP_311160845.1">
    <property type="nucleotide sequence ID" value="NZ_JAVQLW010000001.1"/>
</dbReference>
<dbReference type="Gene3D" id="2.40.70.10">
    <property type="entry name" value="Acid Proteases"/>
    <property type="match status" value="1"/>
</dbReference>
<protein>
    <submittedName>
        <fullName evidence="1">Retropepsin-like aspartic protease</fullName>
        <ecNumber evidence="1">3.4.23.-</ecNumber>
    </submittedName>
</protein>
<keyword evidence="1" id="KW-0378">Hydrolase</keyword>
<dbReference type="EMBL" id="JAVQLW010000001">
    <property type="protein sequence ID" value="MDS9468598.1"/>
    <property type="molecule type" value="Genomic_DNA"/>
</dbReference>
<dbReference type="GO" id="GO:0016787">
    <property type="term" value="F:hydrolase activity"/>
    <property type="evidence" value="ECO:0007669"/>
    <property type="project" value="UniProtKB-KW"/>
</dbReference>
<sequence length="151" mass="16501">MISIPFRFLGHGGISALPPGRPVISVVFCDGFSADDDALELLSNLDDWRHQPALIDTSASYSMISRSLAERLRLQANPKLKVIGSASSSDGPRDLVSVRLYLTDCRRFLTTEAVVADLDPGEAMRIGMNVISEASLTLDYINGRFELLFPS</sequence>
<dbReference type="SUPFAM" id="SSF50630">
    <property type="entry name" value="Acid proteases"/>
    <property type="match status" value="1"/>
</dbReference>
<dbReference type="InterPro" id="IPR021109">
    <property type="entry name" value="Peptidase_aspartic_dom_sf"/>
</dbReference>
<accession>A0ABU2HU80</accession>
<proteinExistence type="predicted"/>
<organism evidence="1 2">
    <name type="scientific">Paracoccus aurantius</name>
    <dbReference type="NCBI Taxonomy" id="3073814"/>
    <lineage>
        <taxon>Bacteria</taxon>
        <taxon>Pseudomonadati</taxon>
        <taxon>Pseudomonadota</taxon>
        <taxon>Alphaproteobacteria</taxon>
        <taxon>Rhodobacterales</taxon>
        <taxon>Paracoccaceae</taxon>
        <taxon>Paracoccus</taxon>
    </lineage>
</organism>
<evidence type="ECO:0000313" key="2">
    <source>
        <dbReference type="Proteomes" id="UP001269144"/>
    </source>
</evidence>
<dbReference type="Proteomes" id="UP001269144">
    <property type="component" value="Unassembled WGS sequence"/>
</dbReference>